<dbReference type="Pfam" id="PF00903">
    <property type="entry name" value="Glyoxalase"/>
    <property type="match status" value="1"/>
</dbReference>
<dbReference type="SUPFAM" id="SSF54593">
    <property type="entry name" value="Glyoxalase/Bleomycin resistance protein/Dihydroxybiphenyl dioxygenase"/>
    <property type="match status" value="1"/>
</dbReference>
<proteinExistence type="predicted"/>
<dbReference type="EMBL" id="JAJNDC010000001">
    <property type="protein sequence ID" value="MCW9712744.1"/>
    <property type="molecule type" value="Genomic_DNA"/>
</dbReference>
<evidence type="ECO:0000259" key="1">
    <source>
        <dbReference type="PROSITE" id="PS51819"/>
    </source>
</evidence>
<gene>
    <name evidence="2" type="ORF">LQ318_07495</name>
</gene>
<accession>A0ABT3PY03</accession>
<keyword evidence="3" id="KW-1185">Reference proteome</keyword>
<dbReference type="RefSeq" id="WP_265788928.1">
    <property type="nucleotide sequence ID" value="NZ_BAABRS010000001.1"/>
</dbReference>
<dbReference type="InterPro" id="IPR004360">
    <property type="entry name" value="Glyas_Fos-R_dOase_dom"/>
</dbReference>
<evidence type="ECO:0000313" key="2">
    <source>
        <dbReference type="EMBL" id="MCW9712744.1"/>
    </source>
</evidence>
<name>A0ABT3PY03_9BACT</name>
<dbReference type="PROSITE" id="PS51819">
    <property type="entry name" value="VOC"/>
    <property type="match status" value="1"/>
</dbReference>
<dbReference type="Gene3D" id="3.10.180.10">
    <property type="entry name" value="2,3-Dihydroxybiphenyl 1,2-Dioxygenase, domain 1"/>
    <property type="match status" value="1"/>
</dbReference>
<reference evidence="2 3" key="1">
    <citation type="submission" date="2021-11" db="EMBL/GenBank/DDBJ databases">
        <title>Aliifidinibius sp. nov., a new bacterium isolated from saline soil.</title>
        <authorList>
            <person name="Galisteo C."/>
            <person name="De La Haba R."/>
            <person name="Sanchez-Porro C."/>
            <person name="Ventosa A."/>
        </authorList>
    </citation>
    <scope>NUCLEOTIDE SEQUENCE [LARGE SCALE GENOMIC DNA]</scope>
    <source>
        <strain evidence="2 3">KACC 190600</strain>
    </source>
</reference>
<dbReference type="Proteomes" id="UP001207337">
    <property type="component" value="Unassembled WGS sequence"/>
</dbReference>
<organism evidence="2 3">
    <name type="scientific">Fodinibius salicampi</name>
    <dbReference type="NCBI Taxonomy" id="1920655"/>
    <lineage>
        <taxon>Bacteria</taxon>
        <taxon>Pseudomonadati</taxon>
        <taxon>Balneolota</taxon>
        <taxon>Balneolia</taxon>
        <taxon>Balneolales</taxon>
        <taxon>Balneolaceae</taxon>
        <taxon>Fodinibius</taxon>
    </lineage>
</organism>
<dbReference type="InterPro" id="IPR037523">
    <property type="entry name" value="VOC_core"/>
</dbReference>
<dbReference type="PANTHER" id="PTHR47802">
    <property type="entry name" value="GLYOXALASE FAMILY PROTEIN, EXPRESSED"/>
    <property type="match status" value="1"/>
</dbReference>
<dbReference type="InterPro" id="IPR029068">
    <property type="entry name" value="Glyas_Bleomycin-R_OHBP_Dase"/>
</dbReference>
<dbReference type="PANTHER" id="PTHR47802:SF1">
    <property type="entry name" value="GLYOXALASE FAMILY PROTEIN, EXPRESSED"/>
    <property type="match status" value="1"/>
</dbReference>
<protein>
    <submittedName>
        <fullName evidence="2">VOC family protein</fullName>
    </submittedName>
</protein>
<feature type="domain" description="VOC" evidence="1">
    <location>
        <begin position="37"/>
        <end position="158"/>
    </location>
</feature>
<sequence length="162" mass="18303">MKSYSHTLTFYGSLSLVFFIIFILSISNSFAQDFNPAFDHQAIVVSDLDSSATFYKEVVGLKEIENQTGKPTRRWFSLGGNHELHLLADEMEGVKVNKSIHMAITVSNFDKFVNNLRARNITFTDWPGEKGKVTTRPDGIKQVYIMDPDGYSIEVNSRAESL</sequence>
<evidence type="ECO:0000313" key="3">
    <source>
        <dbReference type="Proteomes" id="UP001207337"/>
    </source>
</evidence>
<comment type="caution">
    <text evidence="2">The sequence shown here is derived from an EMBL/GenBank/DDBJ whole genome shotgun (WGS) entry which is preliminary data.</text>
</comment>